<feature type="domain" description="PAC" evidence="1">
    <location>
        <begin position="70"/>
        <end position="125"/>
    </location>
</feature>
<dbReference type="InterPro" id="IPR001610">
    <property type="entry name" value="PAC"/>
</dbReference>
<reference evidence="2 3" key="1">
    <citation type="journal article" date="2019" name="Commun. Biol.">
        <title>The bagworm genome reveals a unique fibroin gene that provides high tensile strength.</title>
        <authorList>
            <person name="Kono N."/>
            <person name="Nakamura H."/>
            <person name="Ohtoshi R."/>
            <person name="Tomita M."/>
            <person name="Numata K."/>
            <person name="Arakawa K."/>
        </authorList>
    </citation>
    <scope>NUCLEOTIDE SEQUENCE [LARGE SCALE GENOMIC DNA]</scope>
</reference>
<dbReference type="OrthoDB" id="447251at2759"/>
<proteinExistence type="predicted"/>
<dbReference type="EMBL" id="BGZK01000138">
    <property type="protein sequence ID" value="GBP22329.1"/>
    <property type="molecule type" value="Genomic_DNA"/>
</dbReference>
<dbReference type="InterPro" id="IPR000700">
    <property type="entry name" value="PAS-assoc_C"/>
</dbReference>
<dbReference type="Proteomes" id="UP000299102">
    <property type="component" value="Unassembled WGS sequence"/>
</dbReference>
<dbReference type="STRING" id="151549.A0A4C1U7N0"/>
<dbReference type="Gene3D" id="3.30.450.20">
    <property type="entry name" value="PAS domain"/>
    <property type="match status" value="1"/>
</dbReference>
<dbReference type="SUPFAM" id="SSF55785">
    <property type="entry name" value="PYP-like sensor domain (PAS domain)"/>
    <property type="match status" value="1"/>
</dbReference>
<evidence type="ECO:0000313" key="3">
    <source>
        <dbReference type="Proteomes" id="UP000299102"/>
    </source>
</evidence>
<name>A0A4C1U7N0_EUMVA</name>
<accession>A0A4C1U7N0</accession>
<evidence type="ECO:0000259" key="1">
    <source>
        <dbReference type="PROSITE" id="PS50113"/>
    </source>
</evidence>
<sequence>MSFINGAFKIHLLSPVCLIMYEPNKCCGGSGREGWRLCGQDTLPIKNGSEIDTKDRLGFEIQSEARGGRSGVEEAIVEPKSRAGTPLWLLLQIAPIRNERELVVLFLLTFRDITALKHPIEGDDPKGGTLTPRSSFVSRPIEVRQVGAVGDALALGSGIGAAGAQGAGASEPPRACQYDPPQCKHSTAIYTRLKLA</sequence>
<dbReference type="GO" id="GO:0005249">
    <property type="term" value="F:voltage-gated potassium channel activity"/>
    <property type="evidence" value="ECO:0007669"/>
    <property type="project" value="InterPro"/>
</dbReference>
<dbReference type="InterPro" id="IPR003949">
    <property type="entry name" value="K_chnl_volt-dep_EAG"/>
</dbReference>
<comment type="caution">
    <text evidence="2">The sequence shown here is derived from an EMBL/GenBank/DDBJ whole genome shotgun (WGS) entry which is preliminary data.</text>
</comment>
<organism evidence="2 3">
    <name type="scientific">Eumeta variegata</name>
    <name type="common">Bagworm moth</name>
    <name type="synonym">Eumeta japonica</name>
    <dbReference type="NCBI Taxonomy" id="151549"/>
    <lineage>
        <taxon>Eukaryota</taxon>
        <taxon>Metazoa</taxon>
        <taxon>Ecdysozoa</taxon>
        <taxon>Arthropoda</taxon>
        <taxon>Hexapoda</taxon>
        <taxon>Insecta</taxon>
        <taxon>Pterygota</taxon>
        <taxon>Neoptera</taxon>
        <taxon>Endopterygota</taxon>
        <taxon>Lepidoptera</taxon>
        <taxon>Glossata</taxon>
        <taxon>Ditrysia</taxon>
        <taxon>Tineoidea</taxon>
        <taxon>Psychidae</taxon>
        <taxon>Oiketicinae</taxon>
        <taxon>Eumeta</taxon>
    </lineage>
</organism>
<evidence type="ECO:0000313" key="2">
    <source>
        <dbReference type="EMBL" id="GBP22329.1"/>
    </source>
</evidence>
<dbReference type="AlphaFoldDB" id="A0A4C1U7N0"/>
<keyword evidence="3" id="KW-1185">Reference proteome</keyword>
<dbReference type="SMART" id="SM00086">
    <property type="entry name" value="PAC"/>
    <property type="match status" value="1"/>
</dbReference>
<dbReference type="InterPro" id="IPR035965">
    <property type="entry name" value="PAS-like_dom_sf"/>
</dbReference>
<dbReference type="GO" id="GO:0016020">
    <property type="term" value="C:membrane"/>
    <property type="evidence" value="ECO:0007669"/>
    <property type="project" value="InterPro"/>
</dbReference>
<dbReference type="PROSITE" id="PS50113">
    <property type="entry name" value="PAC"/>
    <property type="match status" value="1"/>
</dbReference>
<protein>
    <submittedName>
        <fullName evidence="2">Potassium voltage-gated channel protein eag</fullName>
    </submittedName>
</protein>
<dbReference type="PRINTS" id="PR01464">
    <property type="entry name" value="EAGCHANNEL"/>
</dbReference>
<gene>
    <name evidence="2" type="primary">eag</name>
    <name evidence="2" type="ORF">EVAR_22615_1</name>
</gene>